<accession>A0AAE9D3C0</accession>
<dbReference type="AlphaFoldDB" id="A0AAE9D3C0"/>
<dbReference type="Proteomes" id="UP000827892">
    <property type="component" value="Chromosome V"/>
</dbReference>
<sequence>MSERFKYSHNGICKIPNVPETIPTVDQTPAILLFEVNDVTGGICLKYCSNRKSVHLIAVLAGDSSPEIAKIPPKTPIFLNVLSKNPNFENQLKIEAFAERKDPVFGPEIPFSEILDSKNGFLDENGAMTIEYGFHFDGIFDEIQEIWNFNLKCKIFDGESKKNMITYEKGKSKLYSHKQIILFHDSQSKIYNEPYETDTLKLPLYFIKIKDFEKFLQIAHGVQLKLDNSKLWSVIVIAHRYGIKNVLAYCERQLVMDFEEDNFSNEIYPIQYAIRAIKFNLYRLLAVSLELLMKNLEKWEIDTHFLFKSLNWEEMTNESMKIVLANVLYGEY</sequence>
<evidence type="ECO:0000313" key="2">
    <source>
        <dbReference type="Proteomes" id="UP000827892"/>
    </source>
</evidence>
<organism evidence="1 2">
    <name type="scientific">Caenorhabditis briggsae</name>
    <dbReference type="NCBI Taxonomy" id="6238"/>
    <lineage>
        <taxon>Eukaryota</taxon>
        <taxon>Metazoa</taxon>
        <taxon>Ecdysozoa</taxon>
        <taxon>Nematoda</taxon>
        <taxon>Chromadorea</taxon>
        <taxon>Rhabditida</taxon>
        <taxon>Rhabditina</taxon>
        <taxon>Rhabditomorpha</taxon>
        <taxon>Rhabditoidea</taxon>
        <taxon>Rhabditidae</taxon>
        <taxon>Peloderinae</taxon>
        <taxon>Caenorhabditis</taxon>
    </lineage>
</organism>
<reference evidence="1 2" key="1">
    <citation type="submission" date="2022-02" db="EMBL/GenBank/DDBJ databases">
        <title>Chromosome-level reference genomes for two strains of Caenorhabditis briggsae: an improved platform for comparative genomics.</title>
        <authorList>
            <person name="Stevens L."/>
            <person name="Andersen E.C."/>
        </authorList>
    </citation>
    <scope>NUCLEOTIDE SEQUENCE [LARGE SCALE GENOMIC DNA]</scope>
    <source>
        <strain evidence="1">QX1410_ONT</strain>
        <tissue evidence="1">Whole-organism</tissue>
    </source>
</reference>
<name>A0AAE9D3C0_CAEBR</name>
<evidence type="ECO:0008006" key="3">
    <source>
        <dbReference type="Google" id="ProtNLM"/>
    </source>
</evidence>
<dbReference type="EMBL" id="CP090895">
    <property type="protein sequence ID" value="ULT92194.1"/>
    <property type="molecule type" value="Genomic_DNA"/>
</dbReference>
<evidence type="ECO:0000313" key="1">
    <source>
        <dbReference type="EMBL" id="ULT92194.1"/>
    </source>
</evidence>
<gene>
    <name evidence="1" type="ORF">L3Y34_009734</name>
</gene>
<dbReference type="Gene3D" id="3.30.710.10">
    <property type="entry name" value="Potassium Channel Kv1.1, Chain A"/>
    <property type="match status" value="1"/>
</dbReference>
<protein>
    <recommendedName>
        <fullName evidence="3">BTB domain-containing protein</fullName>
    </recommendedName>
</protein>
<proteinExistence type="predicted"/>
<dbReference type="SUPFAM" id="SSF54695">
    <property type="entry name" value="POZ domain"/>
    <property type="match status" value="1"/>
</dbReference>
<dbReference type="InterPro" id="IPR011333">
    <property type="entry name" value="SKP1/BTB/POZ_sf"/>
</dbReference>